<evidence type="ECO:0000256" key="1">
    <source>
        <dbReference type="ARBA" id="ARBA00001954"/>
    </source>
</evidence>
<keyword evidence="9" id="KW-1185">Reference proteome</keyword>
<evidence type="ECO:0000256" key="2">
    <source>
        <dbReference type="ARBA" id="ARBA00022964"/>
    </source>
</evidence>
<evidence type="ECO:0000256" key="7">
    <source>
        <dbReference type="ARBA" id="ARBA00035045"/>
    </source>
</evidence>
<accession>A0A1G8STU7</accession>
<dbReference type="EC" id="1.13.11.93" evidence="6"/>
<gene>
    <name evidence="8" type="ORF">SAMN04487954_104100</name>
</gene>
<comment type="similarity">
    <text evidence="5">Belongs to the 2-oxoadipate dioxygenase/decarboxylase family.</text>
</comment>
<keyword evidence="2" id="KW-0223">Dioxygenase</keyword>
<reference evidence="8 9" key="1">
    <citation type="submission" date="2016-10" db="EMBL/GenBank/DDBJ databases">
        <authorList>
            <person name="de Groot N.N."/>
        </authorList>
    </citation>
    <scope>NUCLEOTIDE SEQUENCE [LARGE SCALE GENOMIC DNA]</scope>
    <source>
        <strain evidence="8 9">CGMCC 1.6133</strain>
    </source>
</reference>
<comment type="cofactor">
    <cofactor evidence="1">
        <name>Fe(2+)</name>
        <dbReference type="ChEBI" id="CHEBI:29033"/>
    </cofactor>
</comment>
<dbReference type="Proteomes" id="UP000198525">
    <property type="component" value="Unassembled WGS sequence"/>
</dbReference>
<evidence type="ECO:0000256" key="4">
    <source>
        <dbReference type="ARBA" id="ARBA00023004"/>
    </source>
</evidence>
<dbReference type="AlphaFoldDB" id="A0A1G8STU7"/>
<dbReference type="SMART" id="SM01150">
    <property type="entry name" value="DUF1338"/>
    <property type="match status" value="1"/>
</dbReference>
<dbReference type="EMBL" id="FNES01000004">
    <property type="protein sequence ID" value="SDJ32604.1"/>
    <property type="molecule type" value="Genomic_DNA"/>
</dbReference>
<dbReference type="RefSeq" id="WP_089684273.1">
    <property type="nucleotide sequence ID" value="NZ_FNES01000004.1"/>
</dbReference>
<proteinExistence type="inferred from homology"/>
<evidence type="ECO:0000256" key="3">
    <source>
        <dbReference type="ARBA" id="ARBA00023002"/>
    </source>
</evidence>
<dbReference type="Gene3D" id="3.10.180.50">
    <property type="match status" value="1"/>
</dbReference>
<dbReference type="InterPro" id="IPR009770">
    <property type="entry name" value="HGLS"/>
</dbReference>
<dbReference type="GO" id="GO:0051213">
    <property type="term" value="F:dioxygenase activity"/>
    <property type="evidence" value="ECO:0007669"/>
    <property type="project" value="UniProtKB-KW"/>
</dbReference>
<evidence type="ECO:0000313" key="8">
    <source>
        <dbReference type="EMBL" id="SDJ32604.1"/>
    </source>
</evidence>
<sequence>MQREEFVQQLWLDYIHRHPDVGALRLWPTDAPAEYLTLLTLNHGPFAARELTPSLGRLGYRPMQHYAMADRGLLVSLLAPVDDGAWLVLAELQLGTLSRAPRECLTDLVERTHPRDGRGQDLLCRGRPWPMPDWHTYRRLHDAHPLAGWLAAMGPSMHHAGYDCERLDSDLATLDTAMEQAGLYGSADRHHGILPISPLLEYRFYPTSSRRLAFADGDEHRIDLGGLALVQKCLSNDHERAVELLLPHHTRCEIG</sequence>
<evidence type="ECO:0000256" key="6">
    <source>
        <dbReference type="ARBA" id="ARBA00035023"/>
    </source>
</evidence>
<dbReference type="STRING" id="376427.SAMN04487954_104100"/>
<name>A0A1G8STU7_9GAMM</name>
<keyword evidence="3" id="KW-0560">Oxidoreductase</keyword>
<evidence type="ECO:0000313" key="9">
    <source>
        <dbReference type="Proteomes" id="UP000198525"/>
    </source>
</evidence>
<evidence type="ECO:0000256" key="5">
    <source>
        <dbReference type="ARBA" id="ARBA00035013"/>
    </source>
</evidence>
<dbReference type="OrthoDB" id="506370at2"/>
<protein>
    <recommendedName>
        <fullName evidence="6">2-oxoadipate dioxygenase/decarboxylase</fullName>
        <ecNumber evidence="6">1.13.11.93</ecNumber>
    </recommendedName>
    <alternativeName>
        <fullName evidence="7">2-hydroxyglutarate synthase</fullName>
    </alternativeName>
</protein>
<keyword evidence="4" id="KW-0408">Iron</keyword>
<organism evidence="8 9">
    <name type="scientific">Billgrantia gudaonensis</name>
    <dbReference type="NCBI Taxonomy" id="376427"/>
    <lineage>
        <taxon>Bacteria</taxon>
        <taxon>Pseudomonadati</taxon>
        <taxon>Pseudomonadota</taxon>
        <taxon>Gammaproteobacteria</taxon>
        <taxon>Oceanospirillales</taxon>
        <taxon>Halomonadaceae</taxon>
        <taxon>Billgrantia</taxon>
    </lineage>
</organism>